<dbReference type="Proteomes" id="UP000184147">
    <property type="component" value="Unassembled WGS sequence"/>
</dbReference>
<feature type="domain" description="Fido" evidence="4">
    <location>
        <begin position="109"/>
        <end position="244"/>
    </location>
</feature>
<dbReference type="AlphaFoldDB" id="A0A1M5AGT3"/>
<dbReference type="PROSITE" id="PS51459">
    <property type="entry name" value="FIDO"/>
    <property type="match status" value="1"/>
</dbReference>
<dbReference type="GO" id="GO:0005524">
    <property type="term" value="F:ATP binding"/>
    <property type="evidence" value="ECO:0007669"/>
    <property type="project" value="UniProtKB-KW"/>
</dbReference>
<feature type="active site" evidence="1">
    <location>
        <position position="187"/>
    </location>
</feature>
<feature type="binding site" evidence="2">
    <location>
        <begin position="191"/>
        <end position="198"/>
    </location>
    <ligand>
        <name>ATP</name>
        <dbReference type="ChEBI" id="CHEBI:30616"/>
    </ligand>
</feature>
<dbReference type="STRING" id="1124188.SAMN05444377_10663"/>
<evidence type="ECO:0000313" key="5">
    <source>
        <dbReference type="EMBL" id="SHF29336.1"/>
    </source>
</evidence>
<dbReference type="Pfam" id="PF02661">
    <property type="entry name" value="Fic"/>
    <property type="match status" value="1"/>
</dbReference>
<keyword evidence="6" id="KW-1185">Reference proteome</keyword>
<dbReference type="InterPro" id="IPR040198">
    <property type="entry name" value="Fido_containing"/>
</dbReference>
<evidence type="ECO:0000313" key="6">
    <source>
        <dbReference type="Proteomes" id="UP000184147"/>
    </source>
</evidence>
<dbReference type="RefSeq" id="WP_073362816.1">
    <property type="nucleotide sequence ID" value="NZ_FQVQ01000006.1"/>
</dbReference>
<organism evidence="5 6">
    <name type="scientific">Flavobacterium fontis</name>
    <dbReference type="NCBI Taxonomy" id="1124188"/>
    <lineage>
        <taxon>Bacteria</taxon>
        <taxon>Pseudomonadati</taxon>
        <taxon>Bacteroidota</taxon>
        <taxon>Flavobacteriia</taxon>
        <taxon>Flavobacteriales</taxon>
        <taxon>Flavobacteriaceae</taxon>
        <taxon>Flavobacterium</taxon>
    </lineage>
</organism>
<dbReference type="OrthoDB" id="9814400at2"/>
<evidence type="ECO:0000256" key="1">
    <source>
        <dbReference type="PIRSR" id="PIRSR640198-1"/>
    </source>
</evidence>
<dbReference type="EMBL" id="FQVQ01000006">
    <property type="protein sequence ID" value="SHF29336.1"/>
    <property type="molecule type" value="Genomic_DNA"/>
</dbReference>
<feature type="binding site" evidence="2">
    <location>
        <begin position="223"/>
        <end position="224"/>
    </location>
    <ligand>
        <name>ATP</name>
        <dbReference type="ChEBI" id="CHEBI:30616"/>
    </ligand>
</feature>
<sequence>MEYPITNYIVDEDLKSVIKDIQNVVNRLNARRENGLNLELKKKIFKQIKISHVYNSNAIEGNTLTLRETEVILDNLELNDKPLKDQIEAKTLSNAIDFLYDLINGNEKLNKRNMMELHQILLTGIPNIAPGVCRKKDVKIKNSDHSPPEWILVEEHLEKMYQWYDQTTSIFPIVKAAILHHWITWIHPFEDGNGRISRLIMNFYLLQNGYPEIIIRIEDRDRYYNALTAADKKDLSPLIELITDKLYETTSIYEEFLNEEEREKEWIGKFNQSVATKKIETHKYDYEVWRSSMDVFKTRFHQSISLISDKVDGIELQFRDFPIISFNQYLDIIENRQVSNTWYFTLALVNQKKYKKITVIFYFERFYPPIQVRKPFYEEGKKKVKVVKKKARFPFIKLYASVREAGHTKKLDDKIEFVNVGMKGDKMMVGVKDFNRKGYVESKETHLATPIIRKLIDQLLEVYMDFNQ</sequence>
<evidence type="ECO:0000256" key="2">
    <source>
        <dbReference type="PIRSR" id="PIRSR640198-2"/>
    </source>
</evidence>
<proteinExistence type="predicted"/>
<dbReference type="InterPro" id="IPR003812">
    <property type="entry name" value="Fido"/>
</dbReference>
<reference evidence="5 6" key="1">
    <citation type="submission" date="2016-11" db="EMBL/GenBank/DDBJ databases">
        <authorList>
            <person name="Jaros S."/>
            <person name="Januszkiewicz K."/>
            <person name="Wedrychowicz H."/>
        </authorList>
    </citation>
    <scope>NUCLEOTIDE SEQUENCE [LARGE SCALE GENOMIC DNA]</scope>
    <source>
        <strain evidence="5 6">DSM 25660</strain>
    </source>
</reference>
<dbReference type="Gene3D" id="1.10.3290.10">
    <property type="entry name" value="Fido-like domain"/>
    <property type="match status" value="1"/>
</dbReference>
<dbReference type="SUPFAM" id="SSF140931">
    <property type="entry name" value="Fic-like"/>
    <property type="match status" value="1"/>
</dbReference>
<evidence type="ECO:0000256" key="3">
    <source>
        <dbReference type="PIRSR" id="PIRSR640198-3"/>
    </source>
</evidence>
<dbReference type="InterPro" id="IPR036597">
    <property type="entry name" value="Fido-like_dom_sf"/>
</dbReference>
<protein>
    <submittedName>
        <fullName evidence="5">Fic family protein</fullName>
    </submittedName>
</protein>
<evidence type="ECO:0000259" key="4">
    <source>
        <dbReference type="PROSITE" id="PS51459"/>
    </source>
</evidence>
<name>A0A1M5AGT3_9FLAO</name>
<feature type="site" description="Important for autoinhibition of adenylyltransferase activity" evidence="3">
    <location>
        <position position="60"/>
    </location>
</feature>
<dbReference type="PANTHER" id="PTHR13504">
    <property type="entry name" value="FIDO DOMAIN-CONTAINING PROTEIN DDB_G0283145"/>
    <property type="match status" value="1"/>
</dbReference>
<gene>
    <name evidence="5" type="ORF">SAMN05444377_10663</name>
</gene>
<keyword evidence="2" id="KW-0067">ATP-binding</keyword>
<dbReference type="PANTHER" id="PTHR13504:SF38">
    <property type="entry name" value="FIDO DOMAIN-CONTAINING PROTEIN"/>
    <property type="match status" value="1"/>
</dbReference>
<accession>A0A1M5AGT3</accession>
<keyword evidence="2" id="KW-0547">Nucleotide-binding</keyword>